<reference evidence="14 15" key="1">
    <citation type="journal article" date="2011" name="J. Bacteriol.">
        <title>Genome sequence of 'Pedosphaera parvula' Ellin514, an aerobic Verrucomicrobial isolate from pasture soil.</title>
        <authorList>
            <person name="Kant R."/>
            <person name="van Passel M.W."/>
            <person name="Sangwan P."/>
            <person name="Palva A."/>
            <person name="Lucas S."/>
            <person name="Copeland A."/>
            <person name="Lapidus A."/>
            <person name="Glavina Del Rio T."/>
            <person name="Dalin E."/>
            <person name="Tice H."/>
            <person name="Bruce D."/>
            <person name="Goodwin L."/>
            <person name="Pitluck S."/>
            <person name="Chertkov O."/>
            <person name="Larimer F.W."/>
            <person name="Land M.L."/>
            <person name="Hauser L."/>
            <person name="Brettin T.S."/>
            <person name="Detter J.C."/>
            <person name="Han S."/>
            <person name="de Vos W.M."/>
            <person name="Janssen P.H."/>
            <person name="Smidt H."/>
        </authorList>
    </citation>
    <scope>NUCLEOTIDE SEQUENCE [LARGE SCALE GENOMIC DNA]</scope>
    <source>
        <strain evidence="14 15">Ellin514</strain>
    </source>
</reference>
<comment type="similarity">
    <text evidence="2 11 12">Belongs to the ATPase A chain family.</text>
</comment>
<keyword evidence="3 11" id="KW-0813">Transport</keyword>
<keyword evidence="9 11" id="KW-0472">Membrane</keyword>
<dbReference type="AlphaFoldDB" id="B9XPF3"/>
<evidence type="ECO:0000256" key="4">
    <source>
        <dbReference type="ARBA" id="ARBA00022547"/>
    </source>
</evidence>
<comment type="function">
    <text evidence="11 12">Key component of the proton channel; it plays a direct role in the translocation of protons across the membrane.</text>
</comment>
<dbReference type="Gene3D" id="1.20.120.220">
    <property type="entry name" value="ATP synthase, F0 complex, subunit A"/>
    <property type="match status" value="1"/>
</dbReference>
<sequence precursor="true">MRFIRLILAVALMAGMPMIARCADKVEAPAADSTHAVVAAAQEHAGEAKAGPEKEEGVSLKPIEIWHIGKLPITNSMLVTWIVAIVIIVFARIATRNIKEVPMGAQNFWEWLVESLYNFLRDLIGSDLVRRTFWFFATIFILILACNWFGLIPGVGTIGYGHKAPDGGFVVDQPLFRGANADLNMTFAMSMVFFACWLYWAITSNGVGGFLGHIFGVKGNTAGFMKVLMVIVFFCVGILEVISILFRPVSLSFRLFGNVYAGESMLEAMSHIVPKLGWLIPIPFYFMELLVGLVQALVFMLLTAVFTLLIASHADDHDAAHPHH</sequence>
<accession>B9XPF3</accession>
<dbReference type="STRING" id="320771.Cflav_PD1021"/>
<evidence type="ECO:0000256" key="7">
    <source>
        <dbReference type="ARBA" id="ARBA00022989"/>
    </source>
</evidence>
<evidence type="ECO:0000313" key="15">
    <source>
        <dbReference type="Proteomes" id="UP000003688"/>
    </source>
</evidence>
<dbReference type="PANTHER" id="PTHR42823:SF3">
    <property type="entry name" value="ATP SYNTHASE SUBUNIT A, CHLOROPLASTIC"/>
    <property type="match status" value="1"/>
</dbReference>
<evidence type="ECO:0000256" key="3">
    <source>
        <dbReference type="ARBA" id="ARBA00022448"/>
    </source>
</evidence>
<feature type="signal peptide" evidence="13">
    <location>
        <begin position="1"/>
        <end position="22"/>
    </location>
</feature>
<keyword evidence="5 11" id="KW-0812">Transmembrane</keyword>
<keyword evidence="6 11" id="KW-0375">Hydrogen ion transport</keyword>
<name>B9XPF3_PEDPL</name>
<feature type="transmembrane region" description="Helical" evidence="11">
    <location>
        <begin position="227"/>
        <end position="246"/>
    </location>
</feature>
<evidence type="ECO:0000313" key="14">
    <source>
        <dbReference type="EMBL" id="EEF58293.1"/>
    </source>
</evidence>
<keyword evidence="4 11" id="KW-0138">CF(0)</keyword>
<dbReference type="Proteomes" id="UP000003688">
    <property type="component" value="Unassembled WGS sequence"/>
</dbReference>
<dbReference type="PROSITE" id="PS00449">
    <property type="entry name" value="ATPASE_A"/>
    <property type="match status" value="1"/>
</dbReference>
<evidence type="ECO:0000256" key="9">
    <source>
        <dbReference type="ARBA" id="ARBA00023136"/>
    </source>
</evidence>
<dbReference type="GO" id="GO:0046933">
    <property type="term" value="F:proton-transporting ATP synthase activity, rotational mechanism"/>
    <property type="evidence" value="ECO:0007669"/>
    <property type="project" value="UniProtKB-UniRule"/>
</dbReference>
<dbReference type="GO" id="GO:0042777">
    <property type="term" value="P:proton motive force-driven plasma membrane ATP synthesis"/>
    <property type="evidence" value="ECO:0007669"/>
    <property type="project" value="TreeGrafter"/>
</dbReference>
<dbReference type="HAMAP" id="MF_01393">
    <property type="entry name" value="ATP_synth_a_bact"/>
    <property type="match status" value="1"/>
</dbReference>
<feature type="transmembrane region" description="Helical" evidence="11">
    <location>
        <begin position="284"/>
        <end position="311"/>
    </location>
</feature>
<evidence type="ECO:0000256" key="11">
    <source>
        <dbReference type="HAMAP-Rule" id="MF_01393"/>
    </source>
</evidence>
<dbReference type="InterPro" id="IPR045082">
    <property type="entry name" value="ATP_syn_F0_a_bact/chloroplast"/>
</dbReference>
<dbReference type="RefSeq" id="WP_007417689.1">
    <property type="nucleotide sequence ID" value="NZ_ABOX02000046.1"/>
</dbReference>
<evidence type="ECO:0000256" key="6">
    <source>
        <dbReference type="ARBA" id="ARBA00022781"/>
    </source>
</evidence>
<evidence type="ECO:0000256" key="13">
    <source>
        <dbReference type="SAM" id="SignalP"/>
    </source>
</evidence>
<dbReference type="Pfam" id="PF00119">
    <property type="entry name" value="ATP-synt_A"/>
    <property type="match status" value="1"/>
</dbReference>
<dbReference type="InterPro" id="IPR035908">
    <property type="entry name" value="F0_ATP_A_sf"/>
</dbReference>
<proteinExistence type="inferred from homology"/>
<comment type="subcellular location">
    <subcellularLocation>
        <location evidence="11 12">Cell membrane</location>
        <topology evidence="11 12">Multi-pass membrane protein</topology>
    </subcellularLocation>
    <subcellularLocation>
        <location evidence="1">Membrane</location>
        <topology evidence="1">Multi-pass membrane protein</topology>
    </subcellularLocation>
</comment>
<evidence type="ECO:0000256" key="10">
    <source>
        <dbReference type="ARBA" id="ARBA00023310"/>
    </source>
</evidence>
<keyword evidence="13" id="KW-0732">Signal</keyword>
<dbReference type="GO" id="GO:0045259">
    <property type="term" value="C:proton-transporting ATP synthase complex"/>
    <property type="evidence" value="ECO:0007669"/>
    <property type="project" value="UniProtKB-KW"/>
</dbReference>
<protein>
    <recommendedName>
        <fullName evidence="11 12">ATP synthase subunit a</fullName>
    </recommendedName>
    <alternativeName>
        <fullName evidence="11">ATP synthase F0 sector subunit a</fullName>
    </alternativeName>
    <alternativeName>
        <fullName evidence="11">F-ATPase subunit 6</fullName>
    </alternativeName>
</protein>
<dbReference type="NCBIfam" id="TIGR01131">
    <property type="entry name" value="ATP_synt_6_or_A"/>
    <property type="match status" value="1"/>
</dbReference>
<feature type="chain" id="PRO_5002894516" description="ATP synthase subunit a" evidence="13">
    <location>
        <begin position="23"/>
        <end position="324"/>
    </location>
</feature>
<keyword evidence="8 11" id="KW-0406">Ion transport</keyword>
<gene>
    <name evidence="11" type="primary">atpB</name>
    <name evidence="14" type="ORF">Cflav_PD1021</name>
</gene>
<feature type="transmembrane region" description="Helical" evidence="11">
    <location>
        <begin position="133"/>
        <end position="152"/>
    </location>
</feature>
<organism evidence="14 15">
    <name type="scientific">Pedosphaera parvula (strain Ellin514)</name>
    <dbReference type="NCBI Taxonomy" id="320771"/>
    <lineage>
        <taxon>Bacteria</taxon>
        <taxon>Pseudomonadati</taxon>
        <taxon>Verrucomicrobiota</taxon>
        <taxon>Pedosphaerae</taxon>
        <taxon>Pedosphaerales</taxon>
        <taxon>Pedosphaeraceae</taxon>
        <taxon>Pedosphaera</taxon>
    </lineage>
</organism>
<evidence type="ECO:0000256" key="12">
    <source>
        <dbReference type="RuleBase" id="RU000483"/>
    </source>
</evidence>
<dbReference type="PANTHER" id="PTHR42823">
    <property type="entry name" value="ATP SYNTHASE SUBUNIT A, CHLOROPLASTIC"/>
    <property type="match status" value="1"/>
</dbReference>
<dbReference type="CDD" id="cd00310">
    <property type="entry name" value="ATP-synt_Fo_a_6"/>
    <property type="match status" value="1"/>
</dbReference>
<dbReference type="InterPro" id="IPR023011">
    <property type="entry name" value="ATP_synth_F0_asu_AS"/>
</dbReference>
<dbReference type="EMBL" id="ABOX02000046">
    <property type="protein sequence ID" value="EEF58293.1"/>
    <property type="molecule type" value="Genomic_DNA"/>
</dbReference>
<keyword evidence="10 11" id="KW-0066">ATP synthesis</keyword>
<feature type="transmembrane region" description="Helical" evidence="11">
    <location>
        <begin position="76"/>
        <end position="94"/>
    </location>
</feature>
<evidence type="ECO:0000256" key="2">
    <source>
        <dbReference type="ARBA" id="ARBA00006810"/>
    </source>
</evidence>
<evidence type="ECO:0000256" key="8">
    <source>
        <dbReference type="ARBA" id="ARBA00023065"/>
    </source>
</evidence>
<keyword evidence="15" id="KW-1185">Reference proteome</keyword>
<dbReference type="GO" id="GO:0005886">
    <property type="term" value="C:plasma membrane"/>
    <property type="evidence" value="ECO:0007669"/>
    <property type="project" value="UniProtKB-SubCell"/>
</dbReference>
<evidence type="ECO:0000256" key="5">
    <source>
        <dbReference type="ARBA" id="ARBA00022692"/>
    </source>
</evidence>
<feature type="transmembrane region" description="Helical" evidence="11">
    <location>
        <begin position="192"/>
        <end position="215"/>
    </location>
</feature>
<keyword evidence="11" id="KW-1003">Cell membrane</keyword>
<evidence type="ECO:0000256" key="1">
    <source>
        <dbReference type="ARBA" id="ARBA00004141"/>
    </source>
</evidence>
<dbReference type="SUPFAM" id="SSF81336">
    <property type="entry name" value="F1F0 ATP synthase subunit A"/>
    <property type="match status" value="1"/>
</dbReference>
<keyword evidence="7 11" id="KW-1133">Transmembrane helix</keyword>
<comment type="caution">
    <text evidence="14">The sequence shown here is derived from an EMBL/GenBank/DDBJ whole genome shotgun (WGS) entry which is preliminary data.</text>
</comment>
<dbReference type="InterPro" id="IPR000568">
    <property type="entry name" value="ATP_synth_F0_asu"/>
</dbReference>